<name>A0A8S5PJ71_9CAUD</name>
<reference evidence="1" key="1">
    <citation type="journal article" date="2021" name="Proc. Natl. Acad. Sci. U.S.A.">
        <title>A Catalog of Tens of Thousands of Viruses from Human Metagenomes Reveals Hidden Associations with Chronic Diseases.</title>
        <authorList>
            <person name="Tisza M.J."/>
            <person name="Buck C.B."/>
        </authorList>
    </citation>
    <scope>NUCLEOTIDE SEQUENCE</scope>
    <source>
        <strain evidence="1">CtsK93</strain>
    </source>
</reference>
<accession>A0A8S5PJ71</accession>
<organism evidence="1">
    <name type="scientific">Myoviridae sp. ctsK93</name>
    <dbReference type="NCBI Taxonomy" id="2825190"/>
    <lineage>
        <taxon>Viruses</taxon>
        <taxon>Duplodnaviria</taxon>
        <taxon>Heunggongvirae</taxon>
        <taxon>Uroviricota</taxon>
        <taxon>Caudoviricetes</taxon>
    </lineage>
</organism>
<dbReference type="EMBL" id="BK015446">
    <property type="protein sequence ID" value="DAE07118.1"/>
    <property type="molecule type" value="Genomic_DNA"/>
</dbReference>
<proteinExistence type="predicted"/>
<sequence length="57" mass="7104">MVLIWLSIRLFKSYINVKFHFSLAYLKNKEDICNVSETWQWMIYDYIFLDYKSFLII</sequence>
<protein>
    <submittedName>
        <fullName evidence="1">Uncharacterized protein</fullName>
    </submittedName>
</protein>
<evidence type="ECO:0000313" key="1">
    <source>
        <dbReference type="EMBL" id="DAE07118.1"/>
    </source>
</evidence>